<dbReference type="Proteomes" id="UP000002630">
    <property type="component" value="Linkage Group LG17"/>
</dbReference>
<dbReference type="InParanoid" id="D7FJE3"/>
<evidence type="ECO:0000256" key="2">
    <source>
        <dbReference type="SAM" id="MobiDB-lite"/>
    </source>
</evidence>
<accession>D7FJE3</accession>
<feature type="region of interest" description="Disordered" evidence="2">
    <location>
        <begin position="142"/>
        <end position="192"/>
    </location>
</feature>
<gene>
    <name evidence="3" type="ORF">Esi_0133_0043</name>
</gene>
<feature type="compositionally biased region" description="Basic and acidic residues" evidence="2">
    <location>
        <begin position="677"/>
        <end position="687"/>
    </location>
</feature>
<feature type="compositionally biased region" description="Polar residues" evidence="2">
    <location>
        <begin position="165"/>
        <end position="175"/>
    </location>
</feature>
<name>D7FJE3_ECTSI</name>
<sequence>MATGSLSPSGGSTRQSSEPEAERGHSFDSCGSTPSQRTTSDGSGTDVDIGRCGRSLPQWGESLSNANREAREWRGRRVRAAKMHHWTPVEVASWISHLLRKAETSGKLPLLFSGDAKGGTTSMGGDDTGPGAVENRVINPTEEDAQESGTAANPTPEEGGGVVDSSDTTPVKTEGSSSPAAAPPCDPAPSLADEVKKCSGVLADAQDSSIAGVGQAQGDDNFDKNTDDGGHGDVNNKDDDDDDLSSSAENSNNGWAEVEAGERTGYSGAAVEPFAVKEGINGCCIMEAMEDALGHTEDALTRFIKSSTRLARPAEVEQKRVELMVRELLTIRPYSTASQLKLRALGVVIVRSAEAPRDPTNDEINAQLPSLARVLTAGYRRQAAMVEQGLEFAAARIQGLARGKKIRRVISSIWQQANEYARDIVQGEREARMKREKEQRAKEKEEALEREREEARRYRLRLVPRASSVTCRSMVVSLPLFLVAAARGARSLSLSELRPCTTYRLALAIPPVIRNELLESARSLGVTEAIRSLETPTESETKDNNGGSDGVSGGDGDVGAASTSGHLDVETLPDVPGEVPLLKCKVLTSASAVDPRDPSGVLSLRRWQSPYPAIANMDGPVPEDFVVLAPGRPEPVVSLQWQGPENNGLDICSYTVERRIGRTGAWQKVRSRGGTWRRGDGGGEDGRQPLTFDEVDAPLRTISVDTLRAVAVNGLALSYR</sequence>
<dbReference type="InterPro" id="IPR003961">
    <property type="entry name" value="FN3_dom"/>
</dbReference>
<feature type="region of interest" description="Disordered" evidence="2">
    <location>
        <begin position="1"/>
        <end position="74"/>
    </location>
</feature>
<keyword evidence="1" id="KW-0175">Coiled coil</keyword>
<dbReference type="EMBL" id="FN649742">
    <property type="protein sequence ID" value="CBJ29046.1"/>
    <property type="molecule type" value="Genomic_DNA"/>
</dbReference>
<dbReference type="CDD" id="cd00063">
    <property type="entry name" value="FN3"/>
    <property type="match status" value="1"/>
</dbReference>
<feature type="region of interest" description="Disordered" evidence="2">
    <location>
        <begin position="671"/>
        <end position="690"/>
    </location>
</feature>
<keyword evidence="4" id="KW-1185">Reference proteome</keyword>
<feature type="compositionally biased region" description="Polar residues" evidence="2">
    <location>
        <begin position="1"/>
        <end position="18"/>
    </location>
</feature>
<evidence type="ECO:0000256" key="1">
    <source>
        <dbReference type="SAM" id="Coils"/>
    </source>
</evidence>
<feature type="compositionally biased region" description="Polar residues" evidence="2">
    <location>
        <begin position="29"/>
        <end position="43"/>
    </location>
</feature>
<proteinExistence type="predicted"/>
<protein>
    <submittedName>
        <fullName evidence="3">Uncharacterized protein</fullName>
    </submittedName>
</protein>
<dbReference type="PROSITE" id="PS50096">
    <property type="entry name" value="IQ"/>
    <property type="match status" value="1"/>
</dbReference>
<organism evidence="3 4">
    <name type="scientific">Ectocarpus siliculosus</name>
    <name type="common">Brown alga</name>
    <name type="synonym">Conferva siliculosa</name>
    <dbReference type="NCBI Taxonomy" id="2880"/>
    <lineage>
        <taxon>Eukaryota</taxon>
        <taxon>Sar</taxon>
        <taxon>Stramenopiles</taxon>
        <taxon>Ochrophyta</taxon>
        <taxon>PX clade</taxon>
        <taxon>Phaeophyceae</taxon>
        <taxon>Ectocarpales</taxon>
        <taxon>Ectocarpaceae</taxon>
        <taxon>Ectocarpus</taxon>
    </lineage>
</organism>
<dbReference type="OrthoDB" id="10393859at2759"/>
<feature type="region of interest" description="Disordered" evidence="2">
    <location>
        <begin position="212"/>
        <end position="258"/>
    </location>
</feature>
<feature type="compositionally biased region" description="Basic and acidic residues" evidence="2">
    <location>
        <begin position="221"/>
        <end position="237"/>
    </location>
</feature>
<feature type="region of interest" description="Disordered" evidence="2">
    <location>
        <begin position="529"/>
        <end position="572"/>
    </location>
</feature>
<dbReference type="EMBL" id="FN647953">
    <property type="protein sequence ID" value="CBJ29046.1"/>
    <property type="molecule type" value="Genomic_DNA"/>
</dbReference>
<feature type="compositionally biased region" description="Gly residues" evidence="2">
    <location>
        <begin position="547"/>
        <end position="557"/>
    </location>
</feature>
<dbReference type="AlphaFoldDB" id="D7FJE3"/>
<reference evidence="3 4" key="1">
    <citation type="journal article" date="2010" name="Nature">
        <title>The Ectocarpus genome and the independent evolution of multicellularity in brown algae.</title>
        <authorList>
            <person name="Cock J.M."/>
            <person name="Sterck L."/>
            <person name="Rouze P."/>
            <person name="Scornet D."/>
            <person name="Allen A.E."/>
            <person name="Amoutzias G."/>
            <person name="Anthouard V."/>
            <person name="Artiguenave F."/>
            <person name="Aury J.M."/>
            <person name="Badger J.H."/>
            <person name="Beszteri B."/>
            <person name="Billiau K."/>
            <person name="Bonnet E."/>
            <person name="Bothwell J.H."/>
            <person name="Bowler C."/>
            <person name="Boyen C."/>
            <person name="Brownlee C."/>
            <person name="Carrano C.J."/>
            <person name="Charrier B."/>
            <person name="Cho G.Y."/>
            <person name="Coelho S.M."/>
            <person name="Collen J."/>
            <person name="Corre E."/>
            <person name="Da Silva C."/>
            <person name="Delage L."/>
            <person name="Delaroque N."/>
            <person name="Dittami S.M."/>
            <person name="Doulbeau S."/>
            <person name="Elias M."/>
            <person name="Farnham G."/>
            <person name="Gachon C.M."/>
            <person name="Gschloessl B."/>
            <person name="Heesch S."/>
            <person name="Jabbari K."/>
            <person name="Jubin C."/>
            <person name="Kawai H."/>
            <person name="Kimura K."/>
            <person name="Kloareg B."/>
            <person name="Kupper F.C."/>
            <person name="Lang D."/>
            <person name="Le Bail A."/>
            <person name="Leblanc C."/>
            <person name="Lerouge P."/>
            <person name="Lohr M."/>
            <person name="Lopez P.J."/>
            <person name="Martens C."/>
            <person name="Maumus F."/>
            <person name="Michel G."/>
            <person name="Miranda-Saavedra D."/>
            <person name="Morales J."/>
            <person name="Moreau H."/>
            <person name="Motomura T."/>
            <person name="Nagasato C."/>
            <person name="Napoli C.A."/>
            <person name="Nelson D.R."/>
            <person name="Nyvall-Collen P."/>
            <person name="Peters A.F."/>
            <person name="Pommier C."/>
            <person name="Potin P."/>
            <person name="Poulain J."/>
            <person name="Quesneville H."/>
            <person name="Read B."/>
            <person name="Rensing S.A."/>
            <person name="Ritter A."/>
            <person name="Rousvoal S."/>
            <person name="Samanta M."/>
            <person name="Samson G."/>
            <person name="Schroeder D.C."/>
            <person name="Segurens B."/>
            <person name="Strittmatter M."/>
            <person name="Tonon T."/>
            <person name="Tregear J.W."/>
            <person name="Valentin K."/>
            <person name="von Dassow P."/>
            <person name="Yamagishi T."/>
            <person name="Van de Peer Y."/>
            <person name="Wincker P."/>
        </authorList>
    </citation>
    <scope>NUCLEOTIDE SEQUENCE [LARGE SCALE GENOMIC DNA]</scope>
    <source>
        <strain evidence="4">Ec32 / CCAP1310/4</strain>
    </source>
</reference>
<evidence type="ECO:0000313" key="3">
    <source>
        <dbReference type="EMBL" id="CBJ29046.1"/>
    </source>
</evidence>
<feature type="coiled-coil region" evidence="1">
    <location>
        <begin position="430"/>
        <end position="461"/>
    </location>
</feature>
<evidence type="ECO:0000313" key="4">
    <source>
        <dbReference type="Proteomes" id="UP000002630"/>
    </source>
</evidence>